<dbReference type="Proteomes" id="UP001152888">
    <property type="component" value="Unassembled WGS sequence"/>
</dbReference>
<evidence type="ECO:0000313" key="2">
    <source>
        <dbReference type="Proteomes" id="UP001152888"/>
    </source>
</evidence>
<protein>
    <recommendedName>
        <fullName evidence="3">CUB domain-containing protein</fullName>
    </recommendedName>
</protein>
<dbReference type="OrthoDB" id="6649071at2759"/>
<evidence type="ECO:0000313" key="1">
    <source>
        <dbReference type="EMBL" id="CAH2006186.1"/>
    </source>
</evidence>
<proteinExistence type="predicted"/>
<keyword evidence="2" id="KW-1185">Reference proteome</keyword>
<name>A0A9P0M6S9_ACAOB</name>
<dbReference type="EMBL" id="CAKOFQ010007676">
    <property type="protein sequence ID" value="CAH2006186.1"/>
    <property type="molecule type" value="Genomic_DNA"/>
</dbReference>
<organism evidence="1 2">
    <name type="scientific">Acanthoscelides obtectus</name>
    <name type="common">Bean weevil</name>
    <name type="synonym">Bruchus obtectus</name>
    <dbReference type="NCBI Taxonomy" id="200917"/>
    <lineage>
        <taxon>Eukaryota</taxon>
        <taxon>Metazoa</taxon>
        <taxon>Ecdysozoa</taxon>
        <taxon>Arthropoda</taxon>
        <taxon>Hexapoda</taxon>
        <taxon>Insecta</taxon>
        <taxon>Pterygota</taxon>
        <taxon>Neoptera</taxon>
        <taxon>Endopterygota</taxon>
        <taxon>Coleoptera</taxon>
        <taxon>Polyphaga</taxon>
        <taxon>Cucujiformia</taxon>
        <taxon>Chrysomeloidea</taxon>
        <taxon>Chrysomelidae</taxon>
        <taxon>Bruchinae</taxon>
        <taxon>Bruchini</taxon>
        <taxon>Acanthoscelides</taxon>
    </lineage>
</organism>
<accession>A0A9P0M6S9</accession>
<dbReference type="AlphaFoldDB" id="A0A9P0M6S9"/>
<comment type="caution">
    <text evidence="1">The sequence shown here is derived from an EMBL/GenBank/DDBJ whole genome shotgun (WGS) entry which is preliminary data.</text>
</comment>
<evidence type="ECO:0008006" key="3">
    <source>
        <dbReference type="Google" id="ProtNLM"/>
    </source>
</evidence>
<reference evidence="1" key="1">
    <citation type="submission" date="2022-03" db="EMBL/GenBank/DDBJ databases">
        <authorList>
            <person name="Sayadi A."/>
        </authorList>
    </citation>
    <scope>NUCLEOTIDE SEQUENCE</scope>
</reference>
<sequence length="97" mass="10572">MISVILSLSSCVQTGLGDVRFVRQVPEMDESDGVSVDVYDGEPIPDACRPFVNVSATSKVFYSPGYPADTYTNNTECVLVLRGKCLPISPVFLMHLL</sequence>
<gene>
    <name evidence="1" type="ORF">ACAOBT_LOCUS28966</name>
</gene>